<dbReference type="InterPro" id="IPR013128">
    <property type="entry name" value="Peptidase_C1A"/>
</dbReference>
<evidence type="ECO:0000256" key="1">
    <source>
        <dbReference type="ARBA" id="ARBA00008455"/>
    </source>
</evidence>
<dbReference type="GO" id="GO:0005764">
    <property type="term" value="C:lysosome"/>
    <property type="evidence" value="ECO:0000318"/>
    <property type="project" value="GO_Central"/>
</dbReference>
<name>D8S559_SELML</name>
<dbReference type="OrthoDB" id="387093at2759"/>
<dbReference type="Proteomes" id="UP000001514">
    <property type="component" value="Unassembled WGS sequence"/>
</dbReference>
<dbReference type="InterPro" id="IPR025660">
    <property type="entry name" value="Pept_his_AS"/>
</dbReference>
<dbReference type="EMBL" id="GL377602">
    <property type="protein sequence ID" value="EFJ20548.1"/>
    <property type="molecule type" value="Genomic_DNA"/>
</dbReference>
<comment type="similarity">
    <text evidence="1">Belongs to the peptidase C1 family.</text>
</comment>
<proteinExistence type="inferred from homology"/>
<evidence type="ECO:0000313" key="7">
    <source>
        <dbReference type="Proteomes" id="UP000001514"/>
    </source>
</evidence>
<dbReference type="HOGENOM" id="CLU_012184_1_3_1"/>
<dbReference type="eggNOG" id="KOG1542">
    <property type="taxonomic scope" value="Eukaryota"/>
</dbReference>
<evidence type="ECO:0000259" key="4">
    <source>
        <dbReference type="SMART" id="SM00645"/>
    </source>
</evidence>
<organism evidence="7">
    <name type="scientific">Selaginella moellendorffii</name>
    <name type="common">Spikemoss</name>
    <dbReference type="NCBI Taxonomy" id="88036"/>
    <lineage>
        <taxon>Eukaryota</taxon>
        <taxon>Viridiplantae</taxon>
        <taxon>Streptophyta</taxon>
        <taxon>Embryophyta</taxon>
        <taxon>Tracheophyta</taxon>
        <taxon>Lycopodiopsida</taxon>
        <taxon>Selaginellales</taxon>
        <taxon>Selaginellaceae</taxon>
        <taxon>Selaginella</taxon>
    </lineage>
</organism>
<dbReference type="MEROPS" id="C01.022"/>
<dbReference type="PROSITE" id="PS00639">
    <property type="entry name" value="THIOL_PROTEASE_HIS"/>
    <property type="match status" value="1"/>
</dbReference>
<dbReference type="InterPro" id="IPR000169">
    <property type="entry name" value="Pept_cys_AS"/>
</dbReference>
<dbReference type="PROSITE" id="PS00640">
    <property type="entry name" value="THIOL_PROTEASE_ASN"/>
    <property type="match status" value="1"/>
</dbReference>
<dbReference type="STRING" id="88036.D8S559"/>
<accession>D8S559</accession>
<dbReference type="Pfam" id="PF08246">
    <property type="entry name" value="Inhibitor_I29"/>
    <property type="match status" value="1"/>
</dbReference>
<evidence type="ECO:0008006" key="8">
    <source>
        <dbReference type="Google" id="ProtNLM"/>
    </source>
</evidence>
<reference evidence="6 7" key="1">
    <citation type="journal article" date="2011" name="Science">
        <title>The Selaginella genome identifies genetic changes associated with the evolution of vascular plants.</title>
        <authorList>
            <person name="Banks J.A."/>
            <person name="Nishiyama T."/>
            <person name="Hasebe M."/>
            <person name="Bowman J.L."/>
            <person name="Gribskov M."/>
            <person name="dePamphilis C."/>
            <person name="Albert V.A."/>
            <person name="Aono N."/>
            <person name="Aoyama T."/>
            <person name="Ambrose B.A."/>
            <person name="Ashton N.W."/>
            <person name="Axtell M.J."/>
            <person name="Barker E."/>
            <person name="Barker M.S."/>
            <person name="Bennetzen J.L."/>
            <person name="Bonawitz N.D."/>
            <person name="Chapple C."/>
            <person name="Cheng C."/>
            <person name="Correa L.G."/>
            <person name="Dacre M."/>
            <person name="DeBarry J."/>
            <person name="Dreyer I."/>
            <person name="Elias M."/>
            <person name="Engstrom E.M."/>
            <person name="Estelle M."/>
            <person name="Feng L."/>
            <person name="Finet C."/>
            <person name="Floyd S.K."/>
            <person name="Frommer W.B."/>
            <person name="Fujita T."/>
            <person name="Gramzow L."/>
            <person name="Gutensohn M."/>
            <person name="Harholt J."/>
            <person name="Hattori M."/>
            <person name="Heyl A."/>
            <person name="Hirai T."/>
            <person name="Hiwatashi Y."/>
            <person name="Ishikawa M."/>
            <person name="Iwata M."/>
            <person name="Karol K.G."/>
            <person name="Koehler B."/>
            <person name="Kolukisaoglu U."/>
            <person name="Kubo M."/>
            <person name="Kurata T."/>
            <person name="Lalonde S."/>
            <person name="Li K."/>
            <person name="Li Y."/>
            <person name="Litt A."/>
            <person name="Lyons E."/>
            <person name="Manning G."/>
            <person name="Maruyama T."/>
            <person name="Michael T.P."/>
            <person name="Mikami K."/>
            <person name="Miyazaki S."/>
            <person name="Morinaga S."/>
            <person name="Murata T."/>
            <person name="Mueller-Roeber B."/>
            <person name="Nelson D.R."/>
            <person name="Obara M."/>
            <person name="Oguri Y."/>
            <person name="Olmstead R.G."/>
            <person name="Onodera N."/>
            <person name="Petersen B.L."/>
            <person name="Pils B."/>
            <person name="Prigge M."/>
            <person name="Rensing S.A."/>
            <person name="Riano-Pachon D.M."/>
            <person name="Roberts A.W."/>
            <person name="Sato Y."/>
            <person name="Scheller H.V."/>
            <person name="Schulz B."/>
            <person name="Schulz C."/>
            <person name="Shakirov E.V."/>
            <person name="Shibagaki N."/>
            <person name="Shinohara N."/>
            <person name="Shippen D.E."/>
            <person name="Soerensen I."/>
            <person name="Sotooka R."/>
            <person name="Sugimoto N."/>
            <person name="Sugita M."/>
            <person name="Sumikawa N."/>
            <person name="Tanurdzic M."/>
            <person name="Theissen G."/>
            <person name="Ulvskov P."/>
            <person name="Wakazuki S."/>
            <person name="Weng J.K."/>
            <person name="Willats W.W."/>
            <person name="Wipf D."/>
            <person name="Wolf P.G."/>
            <person name="Yang L."/>
            <person name="Zimmer A.D."/>
            <person name="Zhu Q."/>
            <person name="Mitros T."/>
            <person name="Hellsten U."/>
            <person name="Loque D."/>
            <person name="Otillar R."/>
            <person name="Salamov A."/>
            <person name="Schmutz J."/>
            <person name="Shapiro H."/>
            <person name="Lindquist E."/>
            <person name="Lucas S."/>
            <person name="Rokhsar D."/>
            <person name="Grigoriev I.V."/>
        </authorList>
    </citation>
    <scope>NUCLEOTIDE SEQUENCE [LARGE SCALE GENOMIC DNA]</scope>
</reference>
<dbReference type="SMART" id="SM00848">
    <property type="entry name" value="Inhibitor_I29"/>
    <property type="match status" value="1"/>
</dbReference>
<feature type="domain" description="Cathepsin propeptide inhibitor" evidence="5">
    <location>
        <begin position="46"/>
        <end position="102"/>
    </location>
</feature>
<keyword evidence="3" id="KW-0732">Signal</keyword>
<dbReference type="InterPro" id="IPR039417">
    <property type="entry name" value="Peptidase_C1A_papain-like"/>
</dbReference>
<protein>
    <recommendedName>
        <fullName evidence="8">Cysteine proteinase</fullName>
    </recommendedName>
</protein>
<gene>
    <name evidence="6" type="ORF">SELMODRAFT_109056</name>
</gene>
<feature type="domain" description="Peptidase C1A papain C-terminal" evidence="4">
    <location>
        <begin position="128"/>
        <end position="342"/>
    </location>
</feature>
<dbReference type="PANTHER" id="PTHR12411">
    <property type="entry name" value="CYSTEINE PROTEASE FAMILY C1-RELATED"/>
    <property type="match status" value="1"/>
</dbReference>
<dbReference type="SUPFAM" id="SSF54001">
    <property type="entry name" value="Cysteine proteinases"/>
    <property type="match status" value="1"/>
</dbReference>
<dbReference type="Gene3D" id="3.90.70.10">
    <property type="entry name" value="Cysteine proteinases"/>
    <property type="match status" value="1"/>
</dbReference>
<dbReference type="PRINTS" id="PR00705">
    <property type="entry name" value="PAPAIN"/>
</dbReference>
<evidence type="ECO:0000256" key="3">
    <source>
        <dbReference type="SAM" id="SignalP"/>
    </source>
</evidence>
<dbReference type="CDD" id="cd02248">
    <property type="entry name" value="Peptidase_C1A"/>
    <property type="match status" value="1"/>
</dbReference>
<feature type="signal peptide" evidence="3">
    <location>
        <begin position="1"/>
        <end position="21"/>
    </location>
</feature>
<dbReference type="GO" id="GO:0004197">
    <property type="term" value="F:cysteine-type endopeptidase activity"/>
    <property type="evidence" value="ECO:0000318"/>
    <property type="project" value="GO_Central"/>
</dbReference>
<evidence type="ECO:0000259" key="5">
    <source>
        <dbReference type="SMART" id="SM00848"/>
    </source>
</evidence>
<evidence type="ECO:0000313" key="6">
    <source>
        <dbReference type="EMBL" id="EFJ20548.1"/>
    </source>
</evidence>
<dbReference type="GO" id="GO:0051603">
    <property type="term" value="P:proteolysis involved in protein catabolic process"/>
    <property type="evidence" value="ECO:0000318"/>
    <property type="project" value="GO_Central"/>
</dbReference>
<dbReference type="KEGG" id="smo:SELMODRAFT_109056"/>
<dbReference type="FunFam" id="3.90.70.10:FF:000332">
    <property type="entry name" value="Cathepsin L1"/>
    <property type="match status" value="1"/>
</dbReference>
<dbReference type="InterPro" id="IPR025661">
    <property type="entry name" value="Pept_asp_AS"/>
</dbReference>
<dbReference type="InParanoid" id="D8S559"/>
<keyword evidence="7" id="KW-1185">Reference proteome</keyword>
<keyword evidence="2" id="KW-1015">Disulfide bond</keyword>
<sequence length="343" mass="38123">MAKALAIILVGLLILVICCSSSNRLDIGKIRQVTDNLEVDDVEGHFKHFMQKFGKVYGTTEEYVHRLKVFQANLVHVMSLKKQDPTAIHGITSFADLTPEELSRFLGFRKAYSNRVVNQAPLLPTDNLPEAFDWREHGAVTPVKFQGRCGSCWTFSTTGVVEGANFLKTGKLISLSEEQLIDCDYKDNGCEGGDMLSAYEYVKARGLEADEDYPYEELGYRHKPVRGPCRYQPSKVVATIANYSRVSEDEDQIAANLVKNGPLSIALRGNVLFTYEGGVACPRICPGEINHGVLLVGYGVENGLRYWTFKNSWTDEFGENGYFRLCRGVGVCDMTSEVGTVST</sequence>
<dbReference type="AlphaFoldDB" id="D8S559"/>
<dbReference type="InterPro" id="IPR013201">
    <property type="entry name" value="Prot_inhib_I29"/>
</dbReference>
<dbReference type="GO" id="GO:0005615">
    <property type="term" value="C:extracellular space"/>
    <property type="evidence" value="ECO:0000318"/>
    <property type="project" value="GO_Central"/>
</dbReference>
<dbReference type="Gramene" id="EFJ20548">
    <property type="protein sequence ID" value="EFJ20548"/>
    <property type="gene ID" value="SELMODRAFT_109056"/>
</dbReference>
<dbReference type="InterPro" id="IPR000668">
    <property type="entry name" value="Peptidase_C1A_C"/>
</dbReference>
<evidence type="ECO:0000256" key="2">
    <source>
        <dbReference type="ARBA" id="ARBA00023157"/>
    </source>
</evidence>
<dbReference type="InterPro" id="IPR038765">
    <property type="entry name" value="Papain-like_cys_pep_sf"/>
</dbReference>
<feature type="chain" id="PRO_5018601086" description="Cysteine proteinase" evidence="3">
    <location>
        <begin position="22"/>
        <end position="343"/>
    </location>
</feature>
<dbReference type="SMART" id="SM00645">
    <property type="entry name" value="Pept_C1"/>
    <property type="match status" value="1"/>
</dbReference>
<dbReference type="Pfam" id="PF00112">
    <property type="entry name" value="Peptidase_C1"/>
    <property type="match status" value="1"/>
</dbReference>
<dbReference type="PROSITE" id="PS00139">
    <property type="entry name" value="THIOL_PROTEASE_CYS"/>
    <property type="match status" value="1"/>
</dbReference>